<protein>
    <submittedName>
        <fullName evidence="3">Acyltransferase family protein</fullName>
    </submittedName>
</protein>
<dbReference type="EMBL" id="WWCR01000020">
    <property type="protein sequence ID" value="MYM74136.1"/>
    <property type="molecule type" value="Genomic_DNA"/>
</dbReference>
<feature type="transmembrane region" description="Helical" evidence="1">
    <location>
        <begin position="176"/>
        <end position="200"/>
    </location>
</feature>
<accession>A0A7X4KH33</accession>
<feature type="transmembrane region" description="Helical" evidence="1">
    <location>
        <begin position="276"/>
        <end position="293"/>
    </location>
</feature>
<feature type="transmembrane region" description="Helical" evidence="1">
    <location>
        <begin position="251"/>
        <end position="269"/>
    </location>
</feature>
<dbReference type="PANTHER" id="PTHR37312:SF1">
    <property type="entry name" value="MEMBRANE-BOUND ACYLTRANSFERASE YKRP-RELATED"/>
    <property type="match status" value="1"/>
</dbReference>
<organism evidence="3 4">
    <name type="scientific">Duganella margarita</name>
    <dbReference type="NCBI Taxonomy" id="2692170"/>
    <lineage>
        <taxon>Bacteria</taxon>
        <taxon>Pseudomonadati</taxon>
        <taxon>Pseudomonadota</taxon>
        <taxon>Betaproteobacteria</taxon>
        <taxon>Burkholderiales</taxon>
        <taxon>Oxalobacteraceae</taxon>
        <taxon>Telluria group</taxon>
        <taxon>Duganella</taxon>
    </lineage>
</organism>
<keyword evidence="3" id="KW-0808">Transferase</keyword>
<feature type="transmembrane region" description="Helical" evidence="1">
    <location>
        <begin position="212"/>
        <end position="231"/>
    </location>
</feature>
<keyword evidence="3" id="KW-0012">Acyltransferase</keyword>
<feature type="transmembrane region" description="Helical" evidence="1">
    <location>
        <begin position="63"/>
        <end position="84"/>
    </location>
</feature>
<evidence type="ECO:0000313" key="4">
    <source>
        <dbReference type="Proteomes" id="UP000469734"/>
    </source>
</evidence>
<evidence type="ECO:0000256" key="1">
    <source>
        <dbReference type="SAM" id="Phobius"/>
    </source>
</evidence>
<keyword evidence="1" id="KW-0812">Transmembrane</keyword>
<name>A0A7X4KH33_9BURK</name>
<sequence length="368" mass="41136">MIDAAKGIGILLIVLGHNPLFDQNFTPLADLLSAFRLPFFFFISGTMFTVGKRSLKQVVIDRADAWLKPVVVVVALSDLVYMALGRITLETSLLGLFYETGFTLTYVWTALWFLPHLWLLYVTVTWVMTSFKSLSDRVWKKALIVAALLLVGDLFLKQFAGPLTTPACHRVTEFKLGLLHCGLPFSADLLLLTAAFFLLGHFMAAWTKQFKINGWLLAGALAVMSACQWFFDADVDFNFRRYDDLLICTLQAFSGIYLMLCVCSVIARFSKPSKLLAYFGRGSLFILIFHAPIVEKTIDLLSRFVPSVAAVGFAAFILPVLLSLLIWNICRRVDLLAWLMLPRNSNRAPQAKMVATHHTASANSVPPQ</sequence>
<gene>
    <name evidence="3" type="ORF">GTP56_18285</name>
</gene>
<dbReference type="AlphaFoldDB" id="A0A7X4KH33"/>
<feature type="transmembrane region" description="Helical" evidence="1">
    <location>
        <begin position="305"/>
        <end position="330"/>
    </location>
</feature>
<proteinExistence type="predicted"/>
<keyword evidence="1" id="KW-1133">Transmembrane helix</keyword>
<evidence type="ECO:0000259" key="2">
    <source>
        <dbReference type="Pfam" id="PF01757"/>
    </source>
</evidence>
<comment type="caution">
    <text evidence="3">The sequence shown here is derived from an EMBL/GenBank/DDBJ whole genome shotgun (WGS) entry which is preliminary data.</text>
</comment>
<dbReference type="GO" id="GO:0016747">
    <property type="term" value="F:acyltransferase activity, transferring groups other than amino-acyl groups"/>
    <property type="evidence" value="ECO:0007669"/>
    <property type="project" value="InterPro"/>
</dbReference>
<feature type="transmembrane region" description="Helical" evidence="1">
    <location>
        <begin position="138"/>
        <end position="156"/>
    </location>
</feature>
<dbReference type="InterPro" id="IPR002656">
    <property type="entry name" value="Acyl_transf_3_dom"/>
</dbReference>
<dbReference type="Pfam" id="PF01757">
    <property type="entry name" value="Acyl_transf_3"/>
    <property type="match status" value="1"/>
</dbReference>
<dbReference type="Proteomes" id="UP000469734">
    <property type="component" value="Unassembled WGS sequence"/>
</dbReference>
<feature type="transmembrane region" description="Helical" evidence="1">
    <location>
        <begin position="104"/>
        <end position="126"/>
    </location>
</feature>
<dbReference type="PANTHER" id="PTHR37312">
    <property type="entry name" value="MEMBRANE-BOUND ACYLTRANSFERASE YKRP-RELATED"/>
    <property type="match status" value="1"/>
</dbReference>
<dbReference type="RefSeq" id="WP_161051159.1">
    <property type="nucleotide sequence ID" value="NZ_WWCR01000020.1"/>
</dbReference>
<dbReference type="InterPro" id="IPR052734">
    <property type="entry name" value="Nod_factor_acetyltransferase"/>
</dbReference>
<keyword evidence="1" id="KW-0472">Membrane</keyword>
<feature type="transmembrane region" description="Helical" evidence="1">
    <location>
        <begin position="31"/>
        <end position="51"/>
    </location>
</feature>
<feature type="domain" description="Acyltransferase 3" evidence="2">
    <location>
        <begin position="2"/>
        <end position="323"/>
    </location>
</feature>
<reference evidence="3 4" key="1">
    <citation type="submission" date="2019-12" db="EMBL/GenBank/DDBJ databases">
        <title>Novel species isolated from a subtropical stream in China.</title>
        <authorList>
            <person name="Lu H."/>
        </authorList>
    </citation>
    <scope>NUCLEOTIDE SEQUENCE [LARGE SCALE GENOMIC DNA]</scope>
    <source>
        <strain evidence="3 4">FT134W</strain>
    </source>
</reference>
<evidence type="ECO:0000313" key="3">
    <source>
        <dbReference type="EMBL" id="MYM74136.1"/>
    </source>
</evidence>